<dbReference type="InterPro" id="IPR017850">
    <property type="entry name" value="Alkaline_phosphatase_core_sf"/>
</dbReference>
<name>A0A016UQ59_9BILA</name>
<evidence type="ECO:0000313" key="5">
    <source>
        <dbReference type="Proteomes" id="UP000024635"/>
    </source>
</evidence>
<proteinExistence type="predicted"/>
<feature type="signal peptide" evidence="3">
    <location>
        <begin position="1"/>
        <end position="16"/>
    </location>
</feature>
<reference evidence="5" key="1">
    <citation type="journal article" date="2015" name="Nat. Genet.">
        <title>The genome and transcriptome of the zoonotic hookworm Ancylostoma ceylanicum identify infection-specific gene families.</title>
        <authorList>
            <person name="Schwarz E.M."/>
            <person name="Hu Y."/>
            <person name="Antoshechkin I."/>
            <person name="Miller M.M."/>
            <person name="Sternberg P.W."/>
            <person name="Aroian R.V."/>
        </authorList>
    </citation>
    <scope>NUCLEOTIDE SEQUENCE</scope>
    <source>
        <strain evidence="5">HY135</strain>
    </source>
</reference>
<evidence type="ECO:0000256" key="1">
    <source>
        <dbReference type="ARBA" id="ARBA00022801"/>
    </source>
</evidence>
<dbReference type="SUPFAM" id="SSF53649">
    <property type="entry name" value="Alkaline phosphatase-like"/>
    <property type="match status" value="1"/>
</dbReference>
<dbReference type="GO" id="GO:0031674">
    <property type="term" value="C:I band"/>
    <property type="evidence" value="ECO:0007669"/>
    <property type="project" value="TreeGrafter"/>
</dbReference>
<dbReference type="EMBL" id="JARK01001369">
    <property type="protein sequence ID" value="EYC16618.1"/>
    <property type="molecule type" value="Genomic_DNA"/>
</dbReference>
<dbReference type="AlphaFoldDB" id="A0A016UQ59"/>
<comment type="caution">
    <text evidence="4">The sequence shown here is derived from an EMBL/GenBank/DDBJ whole genome shotgun (WGS) entry which is preliminary data.</text>
</comment>
<dbReference type="Gene3D" id="3.40.570.10">
    <property type="entry name" value="Extracellular Endonuclease, subunit A"/>
    <property type="match status" value="1"/>
</dbReference>
<dbReference type="OrthoDB" id="415411at2759"/>
<dbReference type="Pfam" id="PF01663">
    <property type="entry name" value="Phosphodiest"/>
    <property type="match status" value="1"/>
</dbReference>
<evidence type="ECO:0000256" key="3">
    <source>
        <dbReference type="SAM" id="SignalP"/>
    </source>
</evidence>
<dbReference type="PANTHER" id="PTHR10151">
    <property type="entry name" value="ECTONUCLEOTIDE PYROPHOSPHATASE/PHOSPHODIESTERASE"/>
    <property type="match status" value="1"/>
</dbReference>
<evidence type="ECO:0000256" key="2">
    <source>
        <dbReference type="ARBA" id="ARBA00023180"/>
    </source>
</evidence>
<keyword evidence="3" id="KW-0732">Signal</keyword>
<sequence length="730" mass="82653">MLAITAFLVWPALLQGKEVNDVKCSRICRNSKLLKPHPPLVVISLDGYSQRYLSRRMQPTFDRIAECGVMAEKVFPSFPTLTYPNHVTIATGLYPGHHGIVANTLYDVNVSSQAEHLGKSIRDGFYTKEPIWSLYQRQTKRKAATISWIGSYHNSSYYLQPHYMVPFTEGIHPNEKLDQALKWLKLSDDKRPGLIMVYITEPDHTGHLSTGENDGKLNDAIVLVEGALRNFLAKLKDQGMLECINIVIVSDHGMAEIKNNGVLEELFSLKDMVVSTGVNTLIFRRNSTVSHQEIMSALTCKGTDHVRVFNKTTVPLRFHYSESERIGDYIIVGQRDTNMYSTTKEVNPRKKGAHGFDYIQSDMHTIMFARGPSFKEKVVLPPYLTVEYMNLWTKLLHLPPHENDGEPDFMNLALIDGERKVRVRHDFPVRKCGMTHDTPSLNDTYGNCTSKDKEQLISWVKCPITGASAAVSIATDGQDLCYVAGCNDMAVIDASTDDGFLATLIEIYDTKNNEPLLSSECTFHLMNRSHSCQRPNISEQMEYRTLSAFPTRVLAHERNLIIPWKANFIRGFLCLCISITTIRAHPNRTPYCTEILDPLNDYTQKIVTKLGRVLSITGTAYDEDYDGKYSSPRTSSQYPTHLFRILVACGNGGWSNAGPFCNRTEETKALSFVFPHMDADPNCLPKHELLLQYTARIKDVESISGQHFNFTNVSDMRQMLLKMHINSELW</sequence>
<organism evidence="4 5">
    <name type="scientific">Ancylostoma ceylanicum</name>
    <dbReference type="NCBI Taxonomy" id="53326"/>
    <lineage>
        <taxon>Eukaryota</taxon>
        <taxon>Metazoa</taxon>
        <taxon>Ecdysozoa</taxon>
        <taxon>Nematoda</taxon>
        <taxon>Chromadorea</taxon>
        <taxon>Rhabditida</taxon>
        <taxon>Rhabditina</taxon>
        <taxon>Rhabditomorpha</taxon>
        <taxon>Strongyloidea</taxon>
        <taxon>Ancylostomatidae</taxon>
        <taxon>Ancylostomatinae</taxon>
        <taxon>Ancylostoma</taxon>
    </lineage>
</organism>
<dbReference type="CDD" id="cd16018">
    <property type="entry name" value="Enpp"/>
    <property type="match status" value="1"/>
</dbReference>
<dbReference type="InterPro" id="IPR002591">
    <property type="entry name" value="Phosphodiest/P_Trfase"/>
</dbReference>
<keyword evidence="2" id="KW-0325">Glycoprotein</keyword>
<evidence type="ECO:0000313" key="4">
    <source>
        <dbReference type="EMBL" id="EYC16618.1"/>
    </source>
</evidence>
<dbReference type="GO" id="GO:0016787">
    <property type="term" value="F:hydrolase activity"/>
    <property type="evidence" value="ECO:0007669"/>
    <property type="project" value="UniProtKB-KW"/>
</dbReference>
<evidence type="ECO:0008006" key="6">
    <source>
        <dbReference type="Google" id="ProtNLM"/>
    </source>
</evidence>
<dbReference type="Proteomes" id="UP000024635">
    <property type="component" value="Unassembled WGS sequence"/>
</dbReference>
<feature type="chain" id="PRO_5001492603" description="Type I phosphodiesterase / nucleotide pyrophosphatase" evidence="3">
    <location>
        <begin position="17"/>
        <end position="730"/>
    </location>
</feature>
<protein>
    <recommendedName>
        <fullName evidence="6">Type I phosphodiesterase / nucleotide pyrophosphatase</fullName>
    </recommendedName>
</protein>
<dbReference type="GO" id="GO:0016529">
    <property type="term" value="C:sarcoplasmic reticulum"/>
    <property type="evidence" value="ECO:0007669"/>
    <property type="project" value="TreeGrafter"/>
</dbReference>
<gene>
    <name evidence="4" type="primary">Acey_s0033.g2750</name>
    <name evidence="4" type="ORF">Y032_0033g2750</name>
</gene>
<dbReference type="Gene3D" id="3.40.720.10">
    <property type="entry name" value="Alkaline Phosphatase, subunit A"/>
    <property type="match status" value="1"/>
</dbReference>
<dbReference type="InterPro" id="IPR044929">
    <property type="entry name" value="DNA/RNA_non-sp_Endonuclease_sf"/>
</dbReference>
<dbReference type="GO" id="GO:0055120">
    <property type="term" value="C:striated muscle dense body"/>
    <property type="evidence" value="ECO:0007669"/>
    <property type="project" value="TreeGrafter"/>
</dbReference>
<dbReference type="PANTHER" id="PTHR10151:SF114">
    <property type="entry name" value="ECTONUCLEOTIDE PYROPHOSPHATASE_PHOSPHODIESTERASE C27A7.3"/>
    <property type="match status" value="1"/>
</dbReference>
<dbReference type="Gene3D" id="3.30.1360.180">
    <property type="match status" value="1"/>
</dbReference>
<keyword evidence="5" id="KW-1185">Reference proteome</keyword>
<dbReference type="STRING" id="53326.A0A016UQ59"/>
<accession>A0A016UQ59</accession>
<keyword evidence="1" id="KW-0378">Hydrolase</keyword>